<protein>
    <submittedName>
        <fullName evidence="1">Uncharacterized protein</fullName>
    </submittedName>
</protein>
<accession>A0AAD4UD41</accession>
<dbReference type="Proteomes" id="UP001214576">
    <property type="component" value="Unassembled WGS sequence"/>
</dbReference>
<name>A0AAD4UD41_OVIAM</name>
<organism evidence="1 2">
    <name type="scientific">Ovis ammon polii</name>
    <dbReference type="NCBI Taxonomy" id="230172"/>
    <lineage>
        <taxon>Eukaryota</taxon>
        <taxon>Metazoa</taxon>
        <taxon>Chordata</taxon>
        <taxon>Craniata</taxon>
        <taxon>Vertebrata</taxon>
        <taxon>Euteleostomi</taxon>
        <taxon>Mammalia</taxon>
        <taxon>Eutheria</taxon>
        <taxon>Laurasiatheria</taxon>
        <taxon>Artiodactyla</taxon>
        <taxon>Ruminantia</taxon>
        <taxon>Pecora</taxon>
        <taxon>Bovidae</taxon>
        <taxon>Caprinae</taxon>
        <taxon>Ovis</taxon>
    </lineage>
</organism>
<comment type="caution">
    <text evidence="1">The sequence shown here is derived from an EMBL/GenBank/DDBJ whole genome shotgun (WGS) entry which is preliminary data.</text>
</comment>
<dbReference type="AlphaFoldDB" id="A0AAD4UD41"/>
<reference evidence="1" key="1">
    <citation type="submission" date="2022-03" db="EMBL/GenBank/DDBJ databases">
        <title>Genomic analyses of argali, domestic sheep and their hybrids provide insights into chromosomal evolution, heterosis and genetic basis of agronomic traits.</title>
        <authorList>
            <person name="Li M."/>
        </authorList>
    </citation>
    <scope>NUCLEOTIDE SEQUENCE</scope>
    <source>
        <strain evidence="1">CAU-MHL-2022a</strain>
        <tissue evidence="1">Skin</tissue>
    </source>
</reference>
<dbReference type="EMBL" id="JAKZEL010000007">
    <property type="protein sequence ID" value="KAI4542422.1"/>
    <property type="molecule type" value="Genomic_DNA"/>
</dbReference>
<gene>
    <name evidence="1" type="ORF">MG293_007801</name>
</gene>
<evidence type="ECO:0000313" key="1">
    <source>
        <dbReference type="EMBL" id="KAI4542422.1"/>
    </source>
</evidence>
<evidence type="ECO:0000313" key="2">
    <source>
        <dbReference type="Proteomes" id="UP001214576"/>
    </source>
</evidence>
<proteinExistence type="predicted"/>
<sequence>MRLLTRKAIQSFDSQPQVGMGVGWRGVVGDSPGSFTKHVPPGDLSEWEWGWVIGELLDHTPRSSPGQRTANAAFCADFALYCRSQRPAWGYGCHGLLGQSRKEKTHLCLHNVALTCFSNANLQGSFLFLWGPLKDSAVPAADPGIPSLGPRPNPTTVEASEWPDLLRFSLLSFSLDTAARSLRSWTVDDLIGERSSLQPSMDSMMIELWIPDDSFESDFCSFQQHLQPYAFFVADKDRDVEKCENMTAVAMRMKEGHPKKA</sequence>
<keyword evidence="2" id="KW-1185">Reference proteome</keyword>